<proteinExistence type="inferred from homology"/>
<gene>
    <name evidence="8" type="ORF">KUTeg_002528</name>
</gene>
<evidence type="ECO:0000259" key="7">
    <source>
        <dbReference type="Pfam" id="PF00732"/>
    </source>
</evidence>
<dbReference type="PANTHER" id="PTHR11552:SF147">
    <property type="entry name" value="CHOLINE DEHYDROGENASE, MITOCHONDRIAL"/>
    <property type="match status" value="1"/>
</dbReference>
<accession>A0ABQ9FW22</accession>
<sequence length="87" mass="9703">MFHVNVTMLSITHVTGGVVLGGSSSHNGMIYVRGCKEDYDNWESLGAKGWSFNDVLPYFMKSEDNRIPENNNSGNTISVVHVYVNYT</sequence>
<comment type="similarity">
    <text evidence="2">Belongs to the GMC oxidoreductase family.</text>
</comment>
<dbReference type="InterPro" id="IPR012132">
    <property type="entry name" value="GMC_OxRdtase"/>
</dbReference>
<dbReference type="Pfam" id="PF00732">
    <property type="entry name" value="GMC_oxred_N"/>
    <property type="match status" value="1"/>
</dbReference>
<keyword evidence="6" id="KW-0732">Signal</keyword>
<dbReference type="Gene3D" id="3.30.560.10">
    <property type="entry name" value="Glucose Oxidase, domain 3"/>
    <property type="match status" value="1"/>
</dbReference>
<keyword evidence="4" id="KW-0274">FAD</keyword>
<keyword evidence="9" id="KW-1185">Reference proteome</keyword>
<evidence type="ECO:0000256" key="4">
    <source>
        <dbReference type="ARBA" id="ARBA00022827"/>
    </source>
</evidence>
<evidence type="ECO:0000256" key="6">
    <source>
        <dbReference type="SAM" id="SignalP"/>
    </source>
</evidence>
<evidence type="ECO:0000256" key="2">
    <source>
        <dbReference type="ARBA" id="ARBA00010790"/>
    </source>
</evidence>
<comment type="caution">
    <text evidence="8">The sequence shown here is derived from an EMBL/GenBank/DDBJ whole genome shotgun (WGS) entry which is preliminary data.</text>
</comment>
<evidence type="ECO:0000256" key="1">
    <source>
        <dbReference type="ARBA" id="ARBA00001974"/>
    </source>
</evidence>
<dbReference type="InterPro" id="IPR000172">
    <property type="entry name" value="GMC_OxRdtase_N"/>
</dbReference>
<dbReference type="Gene3D" id="4.10.450.10">
    <property type="entry name" value="Glucose Oxidase, domain 2"/>
    <property type="match status" value="1"/>
</dbReference>
<comment type="cofactor">
    <cofactor evidence="1">
        <name>FAD</name>
        <dbReference type="ChEBI" id="CHEBI:57692"/>
    </cofactor>
</comment>
<keyword evidence="3" id="KW-0285">Flavoprotein</keyword>
<dbReference type="InterPro" id="IPR027424">
    <property type="entry name" value="Glucose_Oxidase_domain_2"/>
</dbReference>
<reference evidence="8 9" key="1">
    <citation type="submission" date="2022-12" db="EMBL/GenBank/DDBJ databases">
        <title>Chromosome-level genome of Tegillarca granosa.</title>
        <authorList>
            <person name="Kim J."/>
        </authorList>
    </citation>
    <scope>NUCLEOTIDE SEQUENCE [LARGE SCALE GENOMIC DNA]</scope>
    <source>
        <strain evidence="8">Teg-2019</strain>
        <tissue evidence="8">Adductor muscle</tissue>
    </source>
</reference>
<dbReference type="EMBL" id="JARBDR010000141">
    <property type="protein sequence ID" value="KAJ8320941.1"/>
    <property type="molecule type" value="Genomic_DNA"/>
</dbReference>
<keyword evidence="5" id="KW-0560">Oxidoreductase</keyword>
<dbReference type="SUPFAM" id="SSF51905">
    <property type="entry name" value="FAD/NAD(P)-binding domain"/>
    <property type="match status" value="1"/>
</dbReference>
<evidence type="ECO:0000313" key="8">
    <source>
        <dbReference type="EMBL" id="KAJ8320941.1"/>
    </source>
</evidence>
<protein>
    <recommendedName>
        <fullName evidence="7">Glucose-methanol-choline oxidoreductase N-terminal domain-containing protein</fullName>
    </recommendedName>
</protein>
<feature type="signal peptide" evidence="6">
    <location>
        <begin position="1"/>
        <end position="17"/>
    </location>
</feature>
<organism evidence="8 9">
    <name type="scientific">Tegillarca granosa</name>
    <name type="common">Malaysian cockle</name>
    <name type="synonym">Anadara granosa</name>
    <dbReference type="NCBI Taxonomy" id="220873"/>
    <lineage>
        <taxon>Eukaryota</taxon>
        <taxon>Metazoa</taxon>
        <taxon>Spiralia</taxon>
        <taxon>Lophotrochozoa</taxon>
        <taxon>Mollusca</taxon>
        <taxon>Bivalvia</taxon>
        <taxon>Autobranchia</taxon>
        <taxon>Pteriomorphia</taxon>
        <taxon>Arcoida</taxon>
        <taxon>Arcoidea</taxon>
        <taxon>Arcidae</taxon>
        <taxon>Tegillarca</taxon>
    </lineage>
</organism>
<name>A0ABQ9FW22_TEGGR</name>
<dbReference type="Proteomes" id="UP001217089">
    <property type="component" value="Unassembled WGS sequence"/>
</dbReference>
<evidence type="ECO:0000256" key="3">
    <source>
        <dbReference type="ARBA" id="ARBA00022630"/>
    </source>
</evidence>
<evidence type="ECO:0000256" key="5">
    <source>
        <dbReference type="ARBA" id="ARBA00023002"/>
    </source>
</evidence>
<feature type="chain" id="PRO_5047481316" description="Glucose-methanol-choline oxidoreductase N-terminal domain-containing protein" evidence="6">
    <location>
        <begin position="18"/>
        <end position="87"/>
    </location>
</feature>
<feature type="domain" description="Glucose-methanol-choline oxidoreductase N-terminal" evidence="7">
    <location>
        <begin position="13"/>
        <end position="69"/>
    </location>
</feature>
<dbReference type="PANTHER" id="PTHR11552">
    <property type="entry name" value="GLUCOSE-METHANOL-CHOLINE GMC OXIDOREDUCTASE"/>
    <property type="match status" value="1"/>
</dbReference>
<dbReference type="InterPro" id="IPR036188">
    <property type="entry name" value="FAD/NAD-bd_sf"/>
</dbReference>
<evidence type="ECO:0000313" key="9">
    <source>
        <dbReference type="Proteomes" id="UP001217089"/>
    </source>
</evidence>